<comment type="subunit">
    <text evidence="2 8">Homodimer.</text>
</comment>
<dbReference type="InterPro" id="IPR028883">
    <property type="entry name" value="tRNA_aden_deaminase"/>
</dbReference>
<evidence type="ECO:0000256" key="4">
    <source>
        <dbReference type="ARBA" id="ARBA00022723"/>
    </source>
</evidence>
<dbReference type="EC" id="3.5.4.33" evidence="8"/>
<evidence type="ECO:0000256" key="3">
    <source>
        <dbReference type="ARBA" id="ARBA00022694"/>
    </source>
</evidence>
<dbReference type="HAMAP" id="MF_00972">
    <property type="entry name" value="tRNA_aden_deaminase"/>
    <property type="match status" value="1"/>
</dbReference>
<evidence type="ECO:0000259" key="9">
    <source>
        <dbReference type="PROSITE" id="PS51747"/>
    </source>
</evidence>
<feature type="binding site" evidence="8">
    <location>
        <position position="76"/>
    </location>
    <ligand>
        <name>Zn(2+)</name>
        <dbReference type="ChEBI" id="CHEBI:29105"/>
        <note>catalytic</note>
    </ligand>
</feature>
<keyword evidence="5 8" id="KW-0378">Hydrolase</keyword>
<evidence type="ECO:0000256" key="2">
    <source>
        <dbReference type="ARBA" id="ARBA00011738"/>
    </source>
</evidence>
<dbReference type="AlphaFoldDB" id="A0A1I2MWA7"/>
<reference evidence="11" key="1">
    <citation type="submission" date="2016-10" db="EMBL/GenBank/DDBJ databases">
        <authorList>
            <person name="Varghese N."/>
            <person name="Submissions S."/>
        </authorList>
    </citation>
    <scope>NUCLEOTIDE SEQUENCE [LARGE SCALE GENOMIC DNA]</scope>
    <source>
        <strain evidence="11">CGMCC 1.10971</strain>
    </source>
</reference>
<comment type="catalytic activity">
    <reaction evidence="7 8">
        <text>adenosine(34) in tRNA + H2O + H(+) = inosine(34) in tRNA + NH4(+)</text>
        <dbReference type="Rhea" id="RHEA:43168"/>
        <dbReference type="Rhea" id="RHEA-COMP:10373"/>
        <dbReference type="Rhea" id="RHEA-COMP:10374"/>
        <dbReference type="ChEBI" id="CHEBI:15377"/>
        <dbReference type="ChEBI" id="CHEBI:15378"/>
        <dbReference type="ChEBI" id="CHEBI:28938"/>
        <dbReference type="ChEBI" id="CHEBI:74411"/>
        <dbReference type="ChEBI" id="CHEBI:82852"/>
        <dbReference type="EC" id="3.5.4.33"/>
    </reaction>
</comment>
<feature type="active site" description="Proton donor" evidence="8">
    <location>
        <position position="48"/>
    </location>
</feature>
<dbReference type="GO" id="GO:0008270">
    <property type="term" value="F:zinc ion binding"/>
    <property type="evidence" value="ECO:0007669"/>
    <property type="project" value="UniProtKB-UniRule"/>
</dbReference>
<name>A0A1I2MWA7_9GAMM</name>
<keyword evidence="3 8" id="KW-0819">tRNA processing</keyword>
<evidence type="ECO:0000256" key="5">
    <source>
        <dbReference type="ARBA" id="ARBA00022801"/>
    </source>
</evidence>
<evidence type="ECO:0000313" key="10">
    <source>
        <dbReference type="EMBL" id="SFF93626.1"/>
    </source>
</evidence>
<evidence type="ECO:0000256" key="7">
    <source>
        <dbReference type="ARBA" id="ARBA00048045"/>
    </source>
</evidence>
<protein>
    <recommendedName>
        <fullName evidence="8">tRNA-specific adenosine deaminase</fullName>
        <ecNumber evidence="8">3.5.4.33</ecNumber>
    </recommendedName>
</protein>
<comment type="similarity">
    <text evidence="1">Belongs to the cytidine and deoxycytidylate deaminase family. ADAT2 subfamily.</text>
</comment>
<dbReference type="PANTHER" id="PTHR11079">
    <property type="entry name" value="CYTOSINE DEAMINASE FAMILY MEMBER"/>
    <property type="match status" value="1"/>
</dbReference>
<feature type="binding site" evidence="8">
    <location>
        <position position="46"/>
    </location>
    <ligand>
        <name>Zn(2+)</name>
        <dbReference type="ChEBI" id="CHEBI:29105"/>
        <note>catalytic</note>
    </ligand>
</feature>
<evidence type="ECO:0000256" key="1">
    <source>
        <dbReference type="ARBA" id="ARBA00010669"/>
    </source>
</evidence>
<dbReference type="OrthoDB" id="9802676at2"/>
<accession>A0A1I2MWA7</accession>
<dbReference type="InterPro" id="IPR002125">
    <property type="entry name" value="CMP_dCMP_dom"/>
</dbReference>
<dbReference type="PROSITE" id="PS51747">
    <property type="entry name" value="CYT_DCMP_DEAMINASES_2"/>
    <property type="match status" value="1"/>
</dbReference>
<dbReference type="CDD" id="cd01285">
    <property type="entry name" value="nucleoside_deaminase"/>
    <property type="match status" value="1"/>
</dbReference>
<dbReference type="Gene3D" id="3.40.140.10">
    <property type="entry name" value="Cytidine Deaminase, domain 2"/>
    <property type="match status" value="1"/>
</dbReference>
<proteinExistence type="inferred from homology"/>
<dbReference type="GO" id="GO:0002100">
    <property type="term" value="P:tRNA wobble adenosine to inosine editing"/>
    <property type="evidence" value="ECO:0007669"/>
    <property type="project" value="UniProtKB-UniRule"/>
</dbReference>
<dbReference type="GO" id="GO:0052717">
    <property type="term" value="F:tRNA-specific adenosine-34 deaminase activity"/>
    <property type="evidence" value="ECO:0007669"/>
    <property type="project" value="UniProtKB-UniRule"/>
</dbReference>
<keyword evidence="6 8" id="KW-0862">Zinc</keyword>
<dbReference type="NCBIfam" id="NF008113">
    <property type="entry name" value="PRK10860.1"/>
    <property type="match status" value="1"/>
</dbReference>
<comment type="cofactor">
    <cofactor evidence="8">
        <name>Zn(2+)</name>
        <dbReference type="ChEBI" id="CHEBI:29105"/>
    </cofactor>
    <text evidence="8">Binds 1 zinc ion per subunit.</text>
</comment>
<evidence type="ECO:0000256" key="6">
    <source>
        <dbReference type="ARBA" id="ARBA00022833"/>
    </source>
</evidence>
<keyword evidence="11" id="KW-1185">Reference proteome</keyword>
<dbReference type="InterPro" id="IPR016192">
    <property type="entry name" value="APOBEC/CMP_deaminase_Zn-bd"/>
</dbReference>
<evidence type="ECO:0000256" key="8">
    <source>
        <dbReference type="HAMAP-Rule" id="MF_00972"/>
    </source>
</evidence>
<dbReference type="SUPFAM" id="SSF53927">
    <property type="entry name" value="Cytidine deaminase-like"/>
    <property type="match status" value="1"/>
</dbReference>
<dbReference type="InterPro" id="IPR016193">
    <property type="entry name" value="Cytidine_deaminase-like"/>
</dbReference>
<keyword evidence="4 8" id="KW-0479">Metal-binding</keyword>
<dbReference type="EMBL" id="FOOU01000002">
    <property type="protein sequence ID" value="SFF93626.1"/>
    <property type="molecule type" value="Genomic_DNA"/>
</dbReference>
<dbReference type="PROSITE" id="PS00903">
    <property type="entry name" value="CYT_DCMP_DEAMINASES_1"/>
    <property type="match status" value="1"/>
</dbReference>
<dbReference type="PANTHER" id="PTHR11079:SF202">
    <property type="entry name" value="TRNA-SPECIFIC ADENOSINE DEAMINASE"/>
    <property type="match status" value="1"/>
</dbReference>
<evidence type="ECO:0000313" key="11">
    <source>
        <dbReference type="Proteomes" id="UP000198623"/>
    </source>
</evidence>
<feature type="binding site" evidence="8">
    <location>
        <position position="79"/>
    </location>
    <ligand>
        <name>Zn(2+)</name>
        <dbReference type="ChEBI" id="CHEBI:29105"/>
        <note>catalytic</note>
    </ligand>
</feature>
<dbReference type="FunFam" id="3.40.140.10:FF:000005">
    <property type="entry name" value="tRNA-specific adenosine deaminase"/>
    <property type="match status" value="1"/>
</dbReference>
<dbReference type="Pfam" id="PF00383">
    <property type="entry name" value="dCMP_cyt_deam_1"/>
    <property type="match status" value="1"/>
</dbReference>
<organism evidence="10 11">
    <name type="scientific">Neptunomonas qingdaonensis</name>
    <dbReference type="NCBI Taxonomy" id="1045558"/>
    <lineage>
        <taxon>Bacteria</taxon>
        <taxon>Pseudomonadati</taxon>
        <taxon>Pseudomonadota</taxon>
        <taxon>Gammaproteobacteria</taxon>
        <taxon>Oceanospirillales</taxon>
        <taxon>Oceanospirillaceae</taxon>
        <taxon>Neptunomonas</taxon>
    </lineage>
</organism>
<dbReference type="STRING" id="1045558.SAMN05216175_10224"/>
<sequence length="153" mass="16939">MSEALLLADRAAELGEVPVGAVVVLEGEIIGRGWNQPISKNDPTAHAEIMALRDAAANVGNYRVVNADLYVTLEPCSMCAGAMVHARVRRVIFGAYEPKAGVIVSRQSFLQQPWLNHQVEYTAGILSDTCSAKLSQFFKQRREQKRRDKNEEL</sequence>
<gene>
    <name evidence="8" type="primary">tadA</name>
    <name evidence="10" type="ORF">SAMN05216175_10224</name>
</gene>
<comment type="function">
    <text evidence="8">Catalyzes the deamination of adenosine to inosine at the wobble position 34 of tRNA(Arg2).</text>
</comment>
<feature type="domain" description="CMP/dCMP-type deaminase" evidence="9">
    <location>
        <begin position="1"/>
        <end position="105"/>
    </location>
</feature>
<dbReference type="Proteomes" id="UP000198623">
    <property type="component" value="Unassembled WGS sequence"/>
</dbReference>